<dbReference type="Pfam" id="PF06176">
    <property type="entry name" value="WaaY"/>
    <property type="match status" value="1"/>
</dbReference>
<sequence length="241" mass="27988">MLDTTFTINAIGNIVRREINGFHVYEKSGCGTYVQILADFHQGKIGYKLLNSGSKERKVYLVEVNGTKYVLKRERELDPRLEKRISRFIYGPYYSRLIYRVAEARKQGCTRIADIYAVAEKVRHREAVETYILSEYIEGTPLAELRDLSPYKAEIKACVEELHHHRLASNDIHPGNIIFTDNGLRIIDLSDKGHQGICQANDAYALKRFYNIELDIHTLAYQLVGMRNKFRVWSRKMRSRS</sequence>
<keyword evidence="3" id="KW-1185">Reference proteome</keyword>
<dbReference type="AlphaFoldDB" id="A0A421DNS2"/>
<dbReference type="InterPro" id="IPR000719">
    <property type="entry name" value="Prot_kinase_dom"/>
</dbReference>
<proteinExistence type="predicted"/>
<evidence type="ECO:0000259" key="1">
    <source>
        <dbReference type="PROSITE" id="PS50011"/>
    </source>
</evidence>
<name>A0A421DNS2_9GAMM</name>
<dbReference type="GO" id="GO:0004672">
    <property type="term" value="F:protein kinase activity"/>
    <property type="evidence" value="ECO:0007669"/>
    <property type="project" value="InterPro"/>
</dbReference>
<gene>
    <name evidence="2" type="ORF">BIY29_09845</name>
</gene>
<dbReference type="InterPro" id="IPR011009">
    <property type="entry name" value="Kinase-like_dom_sf"/>
</dbReference>
<dbReference type="OrthoDB" id="7065325at2"/>
<feature type="domain" description="Protein kinase" evidence="1">
    <location>
        <begin position="22"/>
        <end position="241"/>
    </location>
</feature>
<organism evidence="2 3">
    <name type="scientific">Brenneria alni</name>
    <dbReference type="NCBI Taxonomy" id="71656"/>
    <lineage>
        <taxon>Bacteria</taxon>
        <taxon>Pseudomonadati</taxon>
        <taxon>Pseudomonadota</taxon>
        <taxon>Gammaproteobacteria</taxon>
        <taxon>Enterobacterales</taxon>
        <taxon>Pectobacteriaceae</taxon>
        <taxon>Brenneria</taxon>
    </lineage>
</organism>
<evidence type="ECO:0000313" key="2">
    <source>
        <dbReference type="EMBL" id="RLM23894.1"/>
    </source>
</evidence>
<dbReference type="PROSITE" id="PS50011">
    <property type="entry name" value="PROTEIN_KINASE_DOM"/>
    <property type="match status" value="1"/>
</dbReference>
<dbReference type="EMBL" id="MJLZ01000019">
    <property type="protein sequence ID" value="RLM23894.1"/>
    <property type="molecule type" value="Genomic_DNA"/>
</dbReference>
<comment type="caution">
    <text evidence="2">The sequence shown here is derived from an EMBL/GenBank/DDBJ whole genome shotgun (WGS) entry which is preliminary data.</text>
</comment>
<reference evidence="2 3" key="1">
    <citation type="submission" date="2016-09" db="EMBL/GenBank/DDBJ databases">
        <authorList>
            <person name="Doonan J."/>
            <person name="Pachebat J.A."/>
            <person name="Golyshin P.N."/>
            <person name="Denman S."/>
            <person name="Mcdonald J.E."/>
        </authorList>
    </citation>
    <scope>NUCLEOTIDE SEQUENCE [LARGE SCALE GENOMIC DNA]</scope>
    <source>
        <strain evidence="2 3">NCPPB 3934</strain>
    </source>
</reference>
<dbReference type="RefSeq" id="WP_121575012.1">
    <property type="nucleotide sequence ID" value="NZ_MJLZ01000019.1"/>
</dbReference>
<accession>A0A421DNS2</accession>
<protein>
    <submittedName>
        <fullName evidence="2">Lipopolysaccharide core biosynthesis protein</fullName>
    </submittedName>
</protein>
<dbReference type="GO" id="GO:0005524">
    <property type="term" value="F:ATP binding"/>
    <property type="evidence" value="ECO:0007669"/>
    <property type="project" value="InterPro"/>
</dbReference>
<evidence type="ECO:0000313" key="3">
    <source>
        <dbReference type="Proteomes" id="UP000285648"/>
    </source>
</evidence>
<dbReference type="InterPro" id="IPR009330">
    <property type="entry name" value="LipoPS_heptP_kinase"/>
</dbReference>
<dbReference type="SUPFAM" id="SSF56112">
    <property type="entry name" value="Protein kinase-like (PK-like)"/>
    <property type="match status" value="1"/>
</dbReference>
<dbReference type="Proteomes" id="UP000285648">
    <property type="component" value="Unassembled WGS sequence"/>
</dbReference>